<dbReference type="Proteomes" id="UP000011820">
    <property type="component" value="Chromosome"/>
</dbReference>
<name>A0ABN4B5M8_LIBAS</name>
<proteinExistence type="inferred from homology"/>
<dbReference type="InterPro" id="IPR036894">
    <property type="entry name" value="YbaB-like_sf"/>
</dbReference>
<protein>
    <recommendedName>
        <fullName evidence="2">Nucleoid-associated protein WSI_02165</fullName>
    </recommendedName>
</protein>
<dbReference type="NCBIfam" id="TIGR00103">
    <property type="entry name" value="DNA_YbaB_EbfC"/>
    <property type="match status" value="1"/>
</dbReference>
<keyword evidence="1 2" id="KW-0238">DNA-binding</keyword>
<dbReference type="SUPFAM" id="SSF82607">
    <property type="entry name" value="YbaB-like"/>
    <property type="match status" value="1"/>
</dbReference>
<comment type="function">
    <text evidence="2">Binds to DNA and alters its conformation. May be involved in regulation of gene expression, nucleoid organization and DNA protection.</text>
</comment>
<keyword evidence="4" id="KW-1185">Reference proteome</keyword>
<dbReference type="RefSeq" id="WP_015452400.1">
    <property type="nucleotide sequence ID" value="NC_020549.1"/>
</dbReference>
<reference evidence="3 4" key="1">
    <citation type="journal article" date="2013" name="Genome Announc.">
        <title>Complete Genome Sequence of a Chinese Strain of 'Candidatus Liberibacter asiaticus'.</title>
        <authorList>
            <person name="Lin H."/>
            <person name="Han C.S."/>
            <person name="Liu B."/>
            <person name="Lou B."/>
            <person name="Bai X."/>
            <person name="Deng C."/>
            <person name="Civerolo E.L."/>
            <person name="Gupta G."/>
        </authorList>
    </citation>
    <scope>NUCLEOTIDE SEQUENCE [LARGE SCALE GENOMIC DNA]</scope>
    <source>
        <strain evidence="4">gxpsy</strain>
    </source>
</reference>
<keyword evidence="2" id="KW-0963">Cytoplasm</keyword>
<dbReference type="Pfam" id="PF02575">
    <property type="entry name" value="YbaB_DNA_bd"/>
    <property type="match status" value="1"/>
</dbReference>
<accession>A0ABN4B5M8</accession>
<evidence type="ECO:0000256" key="2">
    <source>
        <dbReference type="HAMAP-Rule" id="MF_00274"/>
    </source>
</evidence>
<dbReference type="PANTHER" id="PTHR33449:SF1">
    <property type="entry name" value="NUCLEOID-ASSOCIATED PROTEIN YBAB"/>
    <property type="match status" value="1"/>
</dbReference>
<organism evidence="3 4">
    <name type="scientific">Candidatus Liberibacter asiaticus str. gxpsy</name>
    <dbReference type="NCBI Taxonomy" id="1174529"/>
    <lineage>
        <taxon>Bacteria</taxon>
        <taxon>Pseudomonadati</taxon>
        <taxon>Pseudomonadota</taxon>
        <taxon>Alphaproteobacteria</taxon>
        <taxon>Hyphomicrobiales</taxon>
        <taxon>Rhizobiaceae</taxon>
        <taxon>Liberibacter</taxon>
    </lineage>
</organism>
<evidence type="ECO:0000256" key="1">
    <source>
        <dbReference type="ARBA" id="ARBA00023125"/>
    </source>
</evidence>
<dbReference type="InterPro" id="IPR004401">
    <property type="entry name" value="YbaB/EbfC"/>
</dbReference>
<dbReference type="EMBL" id="CP004005">
    <property type="protein sequence ID" value="AGH16803.1"/>
    <property type="molecule type" value="Genomic_DNA"/>
</dbReference>
<dbReference type="PIRSF" id="PIRSF004555">
    <property type="entry name" value="UCP004555"/>
    <property type="match status" value="1"/>
</dbReference>
<dbReference type="HAMAP" id="MF_00274">
    <property type="entry name" value="DNA_YbaB_EbfC"/>
    <property type="match status" value="1"/>
</dbReference>
<comment type="similarity">
    <text evidence="2">Belongs to the YbaB/EbfC family.</text>
</comment>
<evidence type="ECO:0000313" key="3">
    <source>
        <dbReference type="EMBL" id="AGH16803.1"/>
    </source>
</evidence>
<dbReference type="PANTHER" id="PTHR33449">
    <property type="entry name" value="NUCLEOID-ASSOCIATED PROTEIN YBAB"/>
    <property type="match status" value="1"/>
</dbReference>
<dbReference type="GeneID" id="93076809"/>
<evidence type="ECO:0000313" key="4">
    <source>
        <dbReference type="Proteomes" id="UP000011820"/>
    </source>
</evidence>
<sequence>MSNIMKMVGQFKEIQGKMEKMKESITSLEAEGNAGGGMVSVRINGKNMLTGVKIDRSLLFEDNVEILEDLIIAAHSDAHKKIEDLVATKTQEITEGLPIPPGLKFPF</sequence>
<gene>
    <name evidence="3" type="ORF">WSI_02165</name>
</gene>
<comment type="subunit">
    <text evidence="2">Homodimer.</text>
</comment>
<dbReference type="Gene3D" id="3.30.1310.10">
    <property type="entry name" value="Nucleoid-associated protein YbaB-like domain"/>
    <property type="match status" value="1"/>
</dbReference>
<comment type="subcellular location">
    <subcellularLocation>
        <location evidence="2">Cytoplasm</location>
        <location evidence="2">Nucleoid</location>
    </subcellularLocation>
</comment>